<dbReference type="EMBL" id="HBIJ01000230">
    <property type="protein sequence ID" value="CAE0359454.1"/>
    <property type="molecule type" value="Transcribed_RNA"/>
</dbReference>
<name>A0A7S3JQM8_9STRA</name>
<feature type="transmembrane region" description="Helical" evidence="2">
    <location>
        <begin position="82"/>
        <end position="99"/>
    </location>
</feature>
<organism evidence="3">
    <name type="scientific">Aureoumbra lagunensis</name>
    <dbReference type="NCBI Taxonomy" id="44058"/>
    <lineage>
        <taxon>Eukaryota</taxon>
        <taxon>Sar</taxon>
        <taxon>Stramenopiles</taxon>
        <taxon>Ochrophyta</taxon>
        <taxon>Pelagophyceae</taxon>
        <taxon>Pelagomonadales</taxon>
        <taxon>Aureoumbra</taxon>
    </lineage>
</organism>
<feature type="region of interest" description="Disordered" evidence="1">
    <location>
        <begin position="242"/>
        <end position="268"/>
    </location>
</feature>
<proteinExistence type="predicted"/>
<gene>
    <name evidence="3" type="ORF">ALAG00032_LOCUS182</name>
</gene>
<evidence type="ECO:0000256" key="2">
    <source>
        <dbReference type="SAM" id="Phobius"/>
    </source>
</evidence>
<keyword evidence="2" id="KW-0472">Membrane</keyword>
<dbReference type="AlphaFoldDB" id="A0A7S3JQM8"/>
<evidence type="ECO:0000256" key="1">
    <source>
        <dbReference type="SAM" id="MobiDB-lite"/>
    </source>
</evidence>
<reference evidence="3" key="1">
    <citation type="submission" date="2021-01" db="EMBL/GenBank/DDBJ databases">
        <authorList>
            <person name="Corre E."/>
            <person name="Pelletier E."/>
            <person name="Niang G."/>
            <person name="Scheremetjew M."/>
            <person name="Finn R."/>
            <person name="Kale V."/>
            <person name="Holt S."/>
            <person name="Cochrane G."/>
            <person name="Meng A."/>
            <person name="Brown T."/>
            <person name="Cohen L."/>
        </authorList>
    </citation>
    <scope>NUCLEOTIDE SEQUENCE</scope>
    <source>
        <strain evidence="3">CCMP1510</strain>
    </source>
</reference>
<keyword evidence="2" id="KW-1133">Transmembrane helix</keyword>
<accession>A0A7S3JQM8</accession>
<evidence type="ECO:0000313" key="3">
    <source>
        <dbReference type="EMBL" id="CAE0359454.1"/>
    </source>
</evidence>
<sequence length="268" mass="30784">MGTVASARVDEVTENCSRVEIRSHTEFSARSFVWWKNKEKNKNHAVPLSLQQLDPDIWNKFMNSFDQKEPINRYRSTLSTAWYAYIIITAFAISLFGTIHKQHFASIFVAVGFGILIAFIIQSCWYHYALRSFYYNIIKEHSTDFSLHGLSLEIEEYWHWYSGDKGYYAMVIVVQPLVAHIPSDADLAHVLDISYTSYTRQRQLQQNNTQVDTDASDHLSIIEAGQAIPSSIDIPVAVPANRSRQNRSWQQRRHPPIARVATTSEATP</sequence>
<feature type="transmembrane region" description="Helical" evidence="2">
    <location>
        <begin position="105"/>
        <end position="129"/>
    </location>
</feature>
<keyword evidence="2" id="KW-0812">Transmembrane</keyword>
<protein>
    <submittedName>
        <fullName evidence="3">Uncharacterized protein</fullName>
    </submittedName>
</protein>